<sequence length="218" mass="23491">MTRTARELLETTTGELAPDPGSNPLVPLIARGEADRAVLATLALEQRRVIPADRRAFLHLAERAGPESAAYFTALAEGETLAAEHLRTFTAACGVDEARADAYEPLPGCQAYPAYVAWLALNANPSDVVLALTANFSAWGGYCATIAKALRTHYGFTDEACAFFDFFAQPAPDLDEAAVKAVQRALDAGSLDVTRAHRYGRLLQAYEAKFWTTLGETP</sequence>
<evidence type="ECO:0000313" key="5">
    <source>
        <dbReference type="Proteomes" id="UP001596035"/>
    </source>
</evidence>
<proteinExistence type="predicted"/>
<comment type="pathway">
    <text evidence="1">Cofactor biosynthesis; thiamine diphosphate biosynthesis.</text>
</comment>
<name>A0ABW0DS00_9ACTN</name>
<evidence type="ECO:0000259" key="3">
    <source>
        <dbReference type="Pfam" id="PF03070"/>
    </source>
</evidence>
<dbReference type="RefSeq" id="WP_344561907.1">
    <property type="nucleotide sequence ID" value="NZ_BAAATG010000023.1"/>
</dbReference>
<gene>
    <name evidence="4" type="ORF">ACFPWV_17060</name>
</gene>
<dbReference type="InterPro" id="IPR016084">
    <property type="entry name" value="Haem_Oase-like_multi-hlx"/>
</dbReference>
<feature type="domain" description="Thiaminase-2/PQQC" evidence="3">
    <location>
        <begin position="79"/>
        <end position="181"/>
    </location>
</feature>
<accession>A0ABW0DS00</accession>
<evidence type="ECO:0000313" key="4">
    <source>
        <dbReference type="EMBL" id="MFC5241613.1"/>
    </source>
</evidence>
<evidence type="ECO:0000256" key="2">
    <source>
        <dbReference type="SAM" id="MobiDB-lite"/>
    </source>
</evidence>
<dbReference type="SUPFAM" id="SSF48613">
    <property type="entry name" value="Heme oxygenase-like"/>
    <property type="match status" value="1"/>
</dbReference>
<feature type="region of interest" description="Disordered" evidence="2">
    <location>
        <begin position="1"/>
        <end position="22"/>
    </location>
</feature>
<reference evidence="5" key="1">
    <citation type="journal article" date="2019" name="Int. J. Syst. Evol. Microbiol.">
        <title>The Global Catalogue of Microorganisms (GCM) 10K type strain sequencing project: providing services to taxonomists for standard genome sequencing and annotation.</title>
        <authorList>
            <consortium name="The Broad Institute Genomics Platform"/>
            <consortium name="The Broad Institute Genome Sequencing Center for Infectious Disease"/>
            <person name="Wu L."/>
            <person name="Ma J."/>
        </authorList>
    </citation>
    <scope>NUCLEOTIDE SEQUENCE [LARGE SCALE GENOMIC DNA]</scope>
    <source>
        <strain evidence="5">CGMCC 4.7131</strain>
    </source>
</reference>
<dbReference type="Gene3D" id="1.20.910.10">
    <property type="entry name" value="Heme oxygenase-like"/>
    <property type="match status" value="1"/>
</dbReference>
<dbReference type="EMBL" id="JBHSKN010000016">
    <property type="protein sequence ID" value="MFC5241613.1"/>
    <property type="molecule type" value="Genomic_DNA"/>
</dbReference>
<dbReference type="Pfam" id="PF03070">
    <property type="entry name" value="TENA_THI-4"/>
    <property type="match status" value="1"/>
</dbReference>
<evidence type="ECO:0000256" key="1">
    <source>
        <dbReference type="ARBA" id="ARBA00004948"/>
    </source>
</evidence>
<dbReference type="Proteomes" id="UP001596035">
    <property type="component" value="Unassembled WGS sequence"/>
</dbReference>
<dbReference type="InterPro" id="IPR004305">
    <property type="entry name" value="Thiaminase-2/PQQC"/>
</dbReference>
<keyword evidence="5" id="KW-1185">Reference proteome</keyword>
<protein>
    <submittedName>
        <fullName evidence="4">Transcriptional regulator</fullName>
    </submittedName>
</protein>
<organism evidence="4 5">
    <name type="scientific">Streptomyces atrovirens</name>
    <dbReference type="NCBI Taxonomy" id="285556"/>
    <lineage>
        <taxon>Bacteria</taxon>
        <taxon>Bacillati</taxon>
        <taxon>Actinomycetota</taxon>
        <taxon>Actinomycetes</taxon>
        <taxon>Kitasatosporales</taxon>
        <taxon>Streptomycetaceae</taxon>
        <taxon>Streptomyces</taxon>
    </lineage>
</organism>
<comment type="caution">
    <text evidence="4">The sequence shown here is derived from an EMBL/GenBank/DDBJ whole genome shotgun (WGS) entry which is preliminary data.</text>
</comment>